<dbReference type="CDD" id="cd00067">
    <property type="entry name" value="GAL4"/>
    <property type="match status" value="1"/>
</dbReference>
<keyword evidence="3" id="KW-1185">Reference proteome</keyword>
<dbReference type="AlphaFoldDB" id="A0A5N6ICI0"/>
<dbReference type="OrthoDB" id="2123952at2759"/>
<dbReference type="GO" id="GO:0009893">
    <property type="term" value="P:positive regulation of metabolic process"/>
    <property type="evidence" value="ECO:0007669"/>
    <property type="project" value="UniProtKB-ARBA"/>
</dbReference>
<dbReference type="InterPro" id="IPR036864">
    <property type="entry name" value="Zn2-C6_fun-type_DNA-bd_sf"/>
</dbReference>
<feature type="region of interest" description="Disordered" evidence="1">
    <location>
        <begin position="535"/>
        <end position="554"/>
    </location>
</feature>
<accession>A0A5N7DHW5</accession>
<dbReference type="SUPFAM" id="SSF57701">
    <property type="entry name" value="Zn2/Cys6 DNA-binding domain"/>
    <property type="match status" value="1"/>
</dbReference>
<feature type="region of interest" description="Disordered" evidence="1">
    <location>
        <begin position="92"/>
        <end position="112"/>
    </location>
</feature>
<dbReference type="RefSeq" id="XP_031943243.1">
    <property type="nucleotide sequence ID" value="XM_032091335.1"/>
</dbReference>
<evidence type="ECO:0000313" key="3">
    <source>
        <dbReference type="Proteomes" id="UP000325579"/>
    </source>
</evidence>
<protein>
    <submittedName>
        <fullName evidence="2">Uncharacterized protein</fullName>
    </submittedName>
</protein>
<name>A0A5N6ICI0_9EURO</name>
<gene>
    <name evidence="2" type="ORF">BDV37DRAFT_84586</name>
</gene>
<accession>A0A5N6ICI0</accession>
<dbReference type="InterPro" id="IPR001138">
    <property type="entry name" value="Zn2Cys6_DnaBD"/>
</dbReference>
<evidence type="ECO:0000313" key="2">
    <source>
        <dbReference type="EMBL" id="KAE8405924.1"/>
    </source>
</evidence>
<sequence length="822" mass="91927">MTFSPQDNYLQFPQISHDQNNDCNWIPINELQFSLPFCLTPPDSDLGQSVSSVVHVGEKEQLPRWTETEPGWLDSLEASYQNQKTCTDSTTHPYSHFQTDDRTSTAPAVHNHQEPYPVSATTQKQSTGRRIRRQNHSCDPCRLAKRGCDLPRGVAISGNKPTVACTMCSLRNMECTVAWLASRKPPRHIQRREESPPRSPAGNRAPNSQLRPTEDVSNVQGLTLIPRPEWDQAKQLEAREQCVQHLYLYIDVVDIQIATCLSERCMPPCYSLGIDALVPLSNSADISPYLESARSSINNCWDMNLTSWNLKSATPNLYLAVSLLDALFQRPGLSQSPKSRNMRDDAIDETYKWVAIAIATQFKVHENNQTRTAKSHSWARDIAYATWQKAREMLFKNIGATRSFRLALSLVLFGGVLPPTGLEQSDMCAEDITFAHREGARRLRALCSNARVYLQENHKQGSPPLSSANPVGAGTGRRKPHIVQAFSFEVRQYILEVVGAIEWFFWMSHSVTVAMSRERMDPTSLELQDTSINKLPLRGPVQPDNSDELKTRRHEQEIKDSILARARPKKHNVTTLWSKNASCDVVDRAVTNAGSLAVLLWRSLALLTVASQDLLTSVGDGESFQRHYTATTVLIDSWREAFGPITSTTIMSLQASQADVRRRVLFCATDGDLAILLFDELIRDLEIHLMESLPAEDNLHTVLRSTSAYRQEVRLASAMNISYLASLSIRVPGPGLQGGHSLKVNVQDIAAHPQPALVVKAYTLAAKILADEIQRLMAKMETNSVYTLTNGLNHCLQGLQALEKTLVMFPNREDDGMKAPLE</sequence>
<dbReference type="GO" id="GO:0008270">
    <property type="term" value="F:zinc ion binding"/>
    <property type="evidence" value="ECO:0007669"/>
    <property type="project" value="InterPro"/>
</dbReference>
<dbReference type="PROSITE" id="PS50048">
    <property type="entry name" value="ZN2_CY6_FUNGAL_2"/>
    <property type="match status" value="1"/>
</dbReference>
<dbReference type="GO" id="GO:0000981">
    <property type="term" value="F:DNA-binding transcription factor activity, RNA polymerase II-specific"/>
    <property type="evidence" value="ECO:0007669"/>
    <property type="project" value="InterPro"/>
</dbReference>
<organism evidence="2 3">
    <name type="scientific">Aspergillus pseudonomiae</name>
    <dbReference type="NCBI Taxonomy" id="1506151"/>
    <lineage>
        <taxon>Eukaryota</taxon>
        <taxon>Fungi</taxon>
        <taxon>Dikarya</taxon>
        <taxon>Ascomycota</taxon>
        <taxon>Pezizomycotina</taxon>
        <taxon>Eurotiomycetes</taxon>
        <taxon>Eurotiomycetidae</taxon>
        <taxon>Eurotiales</taxon>
        <taxon>Aspergillaceae</taxon>
        <taxon>Aspergillus</taxon>
        <taxon>Aspergillus subgen. Circumdati</taxon>
    </lineage>
</organism>
<feature type="region of interest" description="Disordered" evidence="1">
    <location>
        <begin position="186"/>
        <end position="218"/>
    </location>
</feature>
<dbReference type="EMBL" id="ML736757">
    <property type="protein sequence ID" value="KAE8405924.1"/>
    <property type="molecule type" value="Genomic_DNA"/>
</dbReference>
<dbReference type="Proteomes" id="UP000325579">
    <property type="component" value="Unassembled WGS sequence"/>
</dbReference>
<proteinExistence type="predicted"/>
<dbReference type="GeneID" id="43676026"/>
<reference evidence="2 3" key="1">
    <citation type="submission" date="2019-04" db="EMBL/GenBank/DDBJ databases">
        <authorList>
            <consortium name="DOE Joint Genome Institute"/>
            <person name="Mondo S."/>
            <person name="Kjaerbolling I."/>
            <person name="Vesth T."/>
            <person name="Frisvad J.C."/>
            <person name="Nybo J.L."/>
            <person name="Theobald S."/>
            <person name="Kildgaard S."/>
            <person name="Isbrandt T."/>
            <person name="Kuo A."/>
            <person name="Sato A."/>
            <person name="Lyhne E.K."/>
            <person name="Kogle M.E."/>
            <person name="Wiebenga A."/>
            <person name="Kun R.S."/>
            <person name="Lubbers R.J."/>
            <person name="Makela M.R."/>
            <person name="Barry K."/>
            <person name="Chovatia M."/>
            <person name="Clum A."/>
            <person name="Daum C."/>
            <person name="Haridas S."/>
            <person name="He G."/>
            <person name="LaButti K."/>
            <person name="Lipzen A."/>
            <person name="Riley R."/>
            <person name="Salamov A."/>
            <person name="Simmons B.A."/>
            <person name="Magnuson J.K."/>
            <person name="Henrissat B."/>
            <person name="Mortensen U.H."/>
            <person name="Larsen T.O."/>
            <person name="Devries R.P."/>
            <person name="Grigoriev I.V."/>
            <person name="Machida M."/>
            <person name="Baker S.E."/>
            <person name="Andersen M.R."/>
            <person name="Cantor M.N."/>
            <person name="Hua S.X."/>
        </authorList>
    </citation>
    <scope>NUCLEOTIDE SEQUENCE [LARGE SCALE GENOMIC DNA]</scope>
    <source>
        <strain evidence="2 3">CBS 119388</strain>
    </source>
</reference>
<dbReference type="Gene3D" id="4.10.240.10">
    <property type="entry name" value="Zn(2)-C6 fungal-type DNA-binding domain"/>
    <property type="match status" value="1"/>
</dbReference>
<feature type="compositionally biased region" description="Polar residues" evidence="1">
    <location>
        <begin position="205"/>
        <end position="218"/>
    </location>
</feature>
<evidence type="ECO:0000256" key="1">
    <source>
        <dbReference type="SAM" id="MobiDB-lite"/>
    </source>
</evidence>
<dbReference type="SMART" id="SM00066">
    <property type="entry name" value="GAL4"/>
    <property type="match status" value="1"/>
</dbReference>